<sequence>MKIATAAYPLDWLDSWAQYEDKLARWVSEAAGQGADLLVFPEYGAMELCTLAGAKTAADLEGSLHAVSERMEEAASLHQKLAAEYGVHILGASGPAKFGLGRPVNRAELYTPTGGRDHQDKQIMTRFEREDWDVVPGGPLKLFDTALGKIGVLICYDSEFPLLGRALSEAEILLVPSCTEALSGYSRVRIGAMARALENQCISVMSSVVGRNDWSEAVDTNTGMGGVFGPPDRGFPQTGVLAEGVLNQPGWTYAEVDLASVADVRADGVVLNRRHWAEQDGRVQSVTMCCMKAKEALN</sequence>
<evidence type="ECO:0000313" key="2">
    <source>
        <dbReference type="EMBL" id="NDW47245.1"/>
    </source>
</evidence>
<dbReference type="PANTHER" id="PTHR23088:SF50">
    <property type="entry name" value="HYDROLASE YHCX"/>
    <property type="match status" value="1"/>
</dbReference>
<dbReference type="CDD" id="cd07574">
    <property type="entry name" value="nitrilase_Rim1_like"/>
    <property type="match status" value="1"/>
</dbReference>
<dbReference type="Gene3D" id="3.60.110.10">
    <property type="entry name" value="Carbon-nitrogen hydrolase"/>
    <property type="match status" value="1"/>
</dbReference>
<dbReference type="RefSeq" id="WP_164132244.1">
    <property type="nucleotide sequence ID" value="NZ_JAAGOX010000053.1"/>
</dbReference>
<dbReference type="SUPFAM" id="SSF56317">
    <property type="entry name" value="Carbon-nitrogen hydrolase"/>
    <property type="match status" value="1"/>
</dbReference>
<accession>A0A6B2NZE0</accession>
<dbReference type="PROSITE" id="PS50263">
    <property type="entry name" value="CN_HYDROLASE"/>
    <property type="match status" value="1"/>
</dbReference>
<proteinExistence type="predicted"/>
<feature type="domain" description="CN hydrolase" evidence="1">
    <location>
        <begin position="1"/>
        <end position="258"/>
    </location>
</feature>
<reference evidence="2" key="1">
    <citation type="submission" date="2020-02" db="EMBL/GenBank/DDBJ databases">
        <title>Delineation of the pyrene-degrading pathway in Roseobacter clade bacteria by genomic analysis.</title>
        <authorList>
            <person name="Zhou H."/>
            <person name="Wang H."/>
        </authorList>
    </citation>
    <scope>NUCLEOTIDE SEQUENCE</scope>
    <source>
        <strain evidence="2">PrR005</strain>
    </source>
</reference>
<name>A0A6B2NZE0_9RHOB</name>
<dbReference type="InterPro" id="IPR003010">
    <property type="entry name" value="C-N_Hydrolase"/>
</dbReference>
<gene>
    <name evidence="2" type="ORF">G0P99_20050</name>
</gene>
<comment type="caution">
    <text evidence="2">The sequence shown here is derived from an EMBL/GenBank/DDBJ whole genome shotgun (WGS) entry which is preliminary data.</text>
</comment>
<dbReference type="GO" id="GO:0016787">
    <property type="term" value="F:hydrolase activity"/>
    <property type="evidence" value="ECO:0007669"/>
    <property type="project" value="UniProtKB-KW"/>
</dbReference>
<dbReference type="Pfam" id="PF00795">
    <property type="entry name" value="CN_hydrolase"/>
    <property type="match status" value="1"/>
</dbReference>
<organism evidence="2">
    <name type="scientific">Ruegeria sp. PrR005</name>
    <dbReference type="NCBI Taxonomy" id="2706882"/>
    <lineage>
        <taxon>Bacteria</taxon>
        <taxon>Pseudomonadati</taxon>
        <taxon>Pseudomonadota</taxon>
        <taxon>Alphaproteobacteria</taxon>
        <taxon>Rhodobacterales</taxon>
        <taxon>Roseobacteraceae</taxon>
        <taxon>Ruegeria</taxon>
    </lineage>
</organism>
<protein>
    <submittedName>
        <fullName evidence="2">Carbon-nitrogen hydrolase family protein</fullName>
    </submittedName>
</protein>
<dbReference type="PANTHER" id="PTHR23088">
    <property type="entry name" value="NITRILASE-RELATED"/>
    <property type="match status" value="1"/>
</dbReference>
<dbReference type="AlphaFoldDB" id="A0A6B2NZE0"/>
<dbReference type="InterPro" id="IPR036526">
    <property type="entry name" value="C-N_Hydrolase_sf"/>
</dbReference>
<dbReference type="EMBL" id="JAAGOX010000053">
    <property type="protein sequence ID" value="NDW47245.1"/>
    <property type="molecule type" value="Genomic_DNA"/>
</dbReference>
<evidence type="ECO:0000259" key="1">
    <source>
        <dbReference type="PROSITE" id="PS50263"/>
    </source>
</evidence>
<keyword evidence="2" id="KW-0378">Hydrolase</keyword>